<gene>
    <name evidence="1" type="ORF">SAMN05421760_101680</name>
</gene>
<dbReference type="Proteomes" id="UP000185999">
    <property type="component" value="Unassembled WGS sequence"/>
</dbReference>
<dbReference type="AlphaFoldDB" id="A0A1N7J6G0"/>
<dbReference type="RefSeq" id="WP_054342847.1">
    <property type="nucleotide sequence ID" value="NZ_FTOE01000001.1"/>
</dbReference>
<dbReference type="Pfam" id="PF10962">
    <property type="entry name" value="DUF2764"/>
    <property type="match status" value="1"/>
</dbReference>
<sequence>MISPNVNADYVELLCSLPYLHNPFVRQRPPISAVQFSKRLKMLDFESRKLVGELAGTFYWGRLKLDDTDVELVRKATRIIETLEFQDIKKWQMWRMDLRTVIAALRRRKQGLAAPDNKTLWGYGHYVSHISRHWNHPTFKLESRFLWLPEAKELLESGDSYGLERHLMTTAWNYYSRQEADRPYSFSDVWLYAVKWDLVDRWCCYNADVAKQHFEELVQAGLKQPMEELRAMA</sequence>
<accession>A0A1N7J6G0</accession>
<dbReference type="EMBL" id="FTOE01000001">
    <property type="protein sequence ID" value="SIS44899.1"/>
    <property type="molecule type" value="Genomic_DNA"/>
</dbReference>
<reference evidence="2" key="1">
    <citation type="submission" date="2017-01" db="EMBL/GenBank/DDBJ databases">
        <authorList>
            <person name="Varghese N."/>
            <person name="Submissions S."/>
        </authorList>
    </citation>
    <scope>NUCLEOTIDE SEQUENCE [LARGE SCALE GENOMIC DNA]</scope>
    <source>
        <strain evidence="2">DSM 22306</strain>
    </source>
</reference>
<proteinExistence type="predicted"/>
<keyword evidence="2" id="KW-1185">Reference proteome</keyword>
<dbReference type="InterPro" id="IPR024492">
    <property type="entry name" value="DUF2764"/>
</dbReference>
<name>A0A1N7J6G0_9GAMM</name>
<evidence type="ECO:0000313" key="1">
    <source>
        <dbReference type="EMBL" id="SIS44899.1"/>
    </source>
</evidence>
<evidence type="ECO:0000313" key="2">
    <source>
        <dbReference type="Proteomes" id="UP000185999"/>
    </source>
</evidence>
<dbReference type="STRING" id="619304.SAMN05421760_101680"/>
<dbReference type="OrthoDB" id="556081at2"/>
<organism evidence="1 2">
    <name type="scientific">Neptunomonas antarctica</name>
    <dbReference type="NCBI Taxonomy" id="619304"/>
    <lineage>
        <taxon>Bacteria</taxon>
        <taxon>Pseudomonadati</taxon>
        <taxon>Pseudomonadota</taxon>
        <taxon>Gammaproteobacteria</taxon>
        <taxon>Oceanospirillales</taxon>
        <taxon>Oceanospirillaceae</taxon>
        <taxon>Neptunomonas</taxon>
    </lineage>
</organism>
<protein>
    <submittedName>
        <fullName evidence="1">Uncharacterized protein</fullName>
    </submittedName>
</protein>